<accession>A0ABV8B7V5</accession>
<organism evidence="1 2">
    <name type="scientific">Bacillus songklensis</name>
    <dbReference type="NCBI Taxonomy" id="1069116"/>
    <lineage>
        <taxon>Bacteria</taxon>
        <taxon>Bacillati</taxon>
        <taxon>Bacillota</taxon>
        <taxon>Bacilli</taxon>
        <taxon>Bacillales</taxon>
        <taxon>Bacillaceae</taxon>
        <taxon>Bacillus</taxon>
    </lineage>
</organism>
<reference evidence="2" key="1">
    <citation type="journal article" date="2019" name="Int. J. Syst. Evol. Microbiol.">
        <title>The Global Catalogue of Microorganisms (GCM) 10K type strain sequencing project: providing services to taxonomists for standard genome sequencing and annotation.</title>
        <authorList>
            <consortium name="The Broad Institute Genomics Platform"/>
            <consortium name="The Broad Institute Genome Sequencing Center for Infectious Disease"/>
            <person name="Wu L."/>
            <person name="Ma J."/>
        </authorList>
    </citation>
    <scope>NUCLEOTIDE SEQUENCE [LARGE SCALE GENOMIC DNA]</scope>
    <source>
        <strain evidence="2">CCUG 61889</strain>
    </source>
</reference>
<dbReference type="PANTHER" id="PTHR32329:SF2">
    <property type="entry name" value="BIFUNCTIONAL PROTEIN [INCLUDES 2-HYDROXYACYL-COA DEHYDRATASE (N-TER) AND ITS ACTIVATOR DOMAIN (C_TERM)"/>
    <property type="match status" value="1"/>
</dbReference>
<evidence type="ECO:0000313" key="1">
    <source>
        <dbReference type="EMBL" id="MFC3885920.1"/>
    </source>
</evidence>
<dbReference type="InterPro" id="IPR051805">
    <property type="entry name" value="Dehydratase_Activator_Redct"/>
</dbReference>
<dbReference type="EMBL" id="JBHRZT010000072">
    <property type="protein sequence ID" value="MFC3885920.1"/>
    <property type="molecule type" value="Genomic_DNA"/>
</dbReference>
<sequence length="530" mass="60211">MFEEEINRFKAEQEAALGLNQTKNQWFDPVPRQFFSKDKDSTTILFGGLTMAHDFLVEGALQGLGYNVKHMECPDTESLRYGKEFGNRGQCNPTYFTVGNLIKYLTHLRDVEGKSKEEIVRNYLFITSGSCGPCRFGTYVTEYRKALRDAGFDGFRVLLFQQQSGLKQATGEESALKLDSSFFITFLKAVFIGDILNALGYRIRPYEVTAGSTNAALDRCKQYLHEAFSKRKSLIKALYRCRKELQAVKVDRTIVKPKVSIIGEFWAMTTEGDGNYRLQQFLEEEGAEVEVQSVTAWILFLIWEGRYDTLKRMNLRQDDSGRKGLEGKNPQLRLRMLQLADRTVRVMFQTYARVIGLHGYHLPDMDEIAKVAHDHYNNHLRGGEGHMEVGKLILNVVKRKVNMTVSVKPFGCMPSSGVSDGVQSLITEIHPEAIFLPIETTGDGAINVYSRIQMMLFKAKQAAQKEFDEALTKKGFTVEKLRMMGSSQSTRPLQTGRHVVACTAANLVYGIPGFFNRFSFRRNKEEMESI</sequence>
<proteinExistence type="predicted"/>
<comment type="caution">
    <text evidence="1">The sequence shown here is derived from an EMBL/GenBank/DDBJ whole genome shotgun (WGS) entry which is preliminary data.</text>
</comment>
<name>A0ABV8B7V5_9BACI</name>
<protein>
    <submittedName>
        <fullName evidence="1">2-hydroxyglutaryl-CoA dehydratase</fullName>
    </submittedName>
</protein>
<dbReference type="Proteomes" id="UP001595752">
    <property type="component" value="Unassembled WGS sequence"/>
</dbReference>
<dbReference type="PANTHER" id="PTHR32329">
    <property type="entry name" value="BIFUNCTIONAL PROTEIN [INCLUDES 2-HYDROXYACYL-COA DEHYDRATASE (N-TER) AND ITS ACTIVATOR DOMAIN (C_TERM)-RELATED"/>
    <property type="match status" value="1"/>
</dbReference>
<evidence type="ECO:0000313" key="2">
    <source>
        <dbReference type="Proteomes" id="UP001595752"/>
    </source>
</evidence>
<dbReference type="RefSeq" id="WP_377918695.1">
    <property type="nucleotide sequence ID" value="NZ_JBHRZT010000072.1"/>
</dbReference>
<keyword evidence="2" id="KW-1185">Reference proteome</keyword>
<gene>
    <name evidence="1" type="ORF">ACFOU2_21555</name>
</gene>